<dbReference type="Proteomes" id="UP000289886">
    <property type="component" value="Unassembled WGS sequence"/>
</dbReference>
<keyword evidence="5" id="KW-0560">Oxidoreductase</keyword>
<dbReference type="PANTHER" id="PTHR11748:SF111">
    <property type="entry name" value="D-LACTATE DEHYDROGENASE, MITOCHONDRIAL-RELATED"/>
    <property type="match status" value="1"/>
</dbReference>
<dbReference type="PANTHER" id="PTHR11748">
    <property type="entry name" value="D-LACTATE DEHYDROGENASE"/>
    <property type="match status" value="1"/>
</dbReference>
<evidence type="ECO:0000259" key="6">
    <source>
        <dbReference type="Pfam" id="PF02913"/>
    </source>
</evidence>
<dbReference type="EMBL" id="SCEB01215439">
    <property type="protein sequence ID" value="RXM29575.1"/>
    <property type="molecule type" value="Genomic_DNA"/>
</dbReference>
<feature type="domain" description="FAD-binding oxidoreductase/transferase type 4 C-terminal" evidence="6">
    <location>
        <begin position="204"/>
        <end position="276"/>
    </location>
</feature>
<comment type="similarity">
    <text evidence="2">Belongs to the FAD-binding oxidoreductase/transferase type 4 family.</text>
</comment>
<dbReference type="Gene3D" id="3.30.465.10">
    <property type="match status" value="1"/>
</dbReference>
<dbReference type="Pfam" id="PF02913">
    <property type="entry name" value="FAD-oxidase_C"/>
    <property type="match status" value="2"/>
</dbReference>
<dbReference type="GO" id="GO:0050660">
    <property type="term" value="F:flavin adenine dinucleotide binding"/>
    <property type="evidence" value="ECO:0007669"/>
    <property type="project" value="InterPro"/>
</dbReference>
<dbReference type="InterPro" id="IPR004113">
    <property type="entry name" value="FAD-bd_oxidored_4_C"/>
</dbReference>
<keyword evidence="3" id="KW-0285">Flavoprotein</keyword>
<gene>
    <name evidence="7" type="ORF">EOD39_0493</name>
</gene>
<feature type="domain" description="FAD-binding oxidoreductase/transferase type 4 C-terminal" evidence="6">
    <location>
        <begin position="112"/>
        <end position="159"/>
    </location>
</feature>
<reference evidence="7 8" key="1">
    <citation type="submission" date="2019-01" db="EMBL/GenBank/DDBJ databases">
        <title>Draft Genome and Complete Hox-Cluster Characterization of the Sterlet Sturgeon (Acipenser ruthenus).</title>
        <authorList>
            <person name="Wei Q."/>
        </authorList>
    </citation>
    <scope>NUCLEOTIDE SEQUENCE [LARGE SCALE GENOMIC DNA]</scope>
    <source>
        <strain evidence="7">WHYD16114868_AA</strain>
        <tissue evidence="7">Blood</tissue>
    </source>
</reference>
<dbReference type="FunFam" id="1.10.45.10:FF:000001">
    <property type="entry name" value="D-lactate dehydrogenase mitochondrial"/>
    <property type="match status" value="1"/>
</dbReference>
<evidence type="ECO:0000256" key="4">
    <source>
        <dbReference type="ARBA" id="ARBA00022827"/>
    </source>
</evidence>
<name>A0A444U355_ACIRT</name>
<evidence type="ECO:0000313" key="7">
    <source>
        <dbReference type="EMBL" id="RXM29575.1"/>
    </source>
</evidence>
<dbReference type="GO" id="GO:1903457">
    <property type="term" value="P:lactate catabolic process"/>
    <property type="evidence" value="ECO:0007669"/>
    <property type="project" value="TreeGrafter"/>
</dbReference>
<evidence type="ECO:0000313" key="8">
    <source>
        <dbReference type="Proteomes" id="UP000289886"/>
    </source>
</evidence>
<organism evidence="7 8">
    <name type="scientific">Acipenser ruthenus</name>
    <name type="common">Sterlet sturgeon</name>
    <dbReference type="NCBI Taxonomy" id="7906"/>
    <lineage>
        <taxon>Eukaryota</taxon>
        <taxon>Metazoa</taxon>
        <taxon>Chordata</taxon>
        <taxon>Craniata</taxon>
        <taxon>Vertebrata</taxon>
        <taxon>Euteleostomi</taxon>
        <taxon>Actinopterygii</taxon>
        <taxon>Chondrostei</taxon>
        <taxon>Acipenseriformes</taxon>
        <taxon>Acipenseridae</taxon>
        <taxon>Acipenser</taxon>
    </lineage>
</organism>
<dbReference type="InterPro" id="IPR016169">
    <property type="entry name" value="FAD-bd_PCMH_sub2"/>
</dbReference>
<comment type="caution">
    <text evidence="7">The sequence shown here is derived from an EMBL/GenBank/DDBJ whole genome shotgun (WGS) entry which is preliminary data.</text>
</comment>
<dbReference type="GO" id="GO:0004458">
    <property type="term" value="F:D-lactate dehydrogenase (cytochrome) activity"/>
    <property type="evidence" value="ECO:0007669"/>
    <property type="project" value="TreeGrafter"/>
</dbReference>
<keyword evidence="4" id="KW-0274">FAD</keyword>
<proteinExistence type="inferred from homology"/>
<keyword evidence="8" id="KW-1185">Reference proteome</keyword>
<evidence type="ECO:0000256" key="3">
    <source>
        <dbReference type="ARBA" id="ARBA00022630"/>
    </source>
</evidence>
<dbReference type="InterPro" id="IPR016164">
    <property type="entry name" value="FAD-linked_Oxase-like_C"/>
</dbReference>
<dbReference type="SUPFAM" id="SSF55103">
    <property type="entry name" value="FAD-linked oxidases, C-terminal domain"/>
    <property type="match status" value="1"/>
</dbReference>
<dbReference type="AlphaFoldDB" id="A0A444U355"/>
<accession>A0A444U355</accession>
<evidence type="ECO:0000256" key="2">
    <source>
        <dbReference type="ARBA" id="ARBA00008000"/>
    </source>
</evidence>
<dbReference type="Gene3D" id="1.10.45.10">
    <property type="entry name" value="Vanillyl-alcohol Oxidase, Chain A, domain 4"/>
    <property type="match status" value="1"/>
</dbReference>
<protein>
    <submittedName>
        <fullName evidence="7">Putative D-lactate dehydrogenase, mitochondrial</fullName>
    </submittedName>
</protein>
<evidence type="ECO:0000256" key="5">
    <source>
        <dbReference type="ARBA" id="ARBA00023002"/>
    </source>
</evidence>
<dbReference type="InterPro" id="IPR016171">
    <property type="entry name" value="Vanillyl_alc_oxidase_C-sub2"/>
</dbReference>
<evidence type="ECO:0000256" key="1">
    <source>
        <dbReference type="ARBA" id="ARBA00001974"/>
    </source>
</evidence>
<comment type="cofactor">
    <cofactor evidence="1">
        <name>FAD</name>
        <dbReference type="ChEBI" id="CHEBI:57692"/>
    </cofactor>
</comment>
<dbReference type="GO" id="GO:0008720">
    <property type="term" value="F:D-lactate dehydrogenase (NAD+) activity"/>
    <property type="evidence" value="ECO:0007669"/>
    <property type="project" value="TreeGrafter"/>
</dbReference>
<sequence length="277" mass="30824">MHENIMNLEVVLSDRTIAHTADKGRQTKKSAAAYSLTNLFVDSRGRWIITKAMLRLYEIIVSTVCSFSSGQAAVDSTVLILQCDILIAAYYTDVCVPISRLPLIAVETKQDLTQNRLTEEITKASSGSDFSWAKDQETRSRLWKARHDAWYAALAIRPSLLHRRVCAHLQATADRCGDKTGPDPKQTHRTNCWPCGRWESPLPDPTDPDEVQRVQEFTDRLARHALALDGTCTEEHGVGLGKRALLREEVGPLCMGVMEGVKASLDPQNLMNPGKVL</sequence>
<dbReference type="GO" id="GO:0005739">
    <property type="term" value="C:mitochondrion"/>
    <property type="evidence" value="ECO:0007669"/>
    <property type="project" value="TreeGrafter"/>
</dbReference>